<dbReference type="Gene3D" id="3.30.710.10">
    <property type="entry name" value="Potassium Channel Kv1.1, Chain A"/>
    <property type="match status" value="1"/>
</dbReference>
<dbReference type="CDD" id="cd18186">
    <property type="entry name" value="BTB_POZ_ZBTB_KLHL-like"/>
    <property type="match status" value="1"/>
</dbReference>
<dbReference type="InterPro" id="IPR011333">
    <property type="entry name" value="SKP1/BTB/POZ_sf"/>
</dbReference>
<gene>
    <name evidence="2" type="ORF">IWX46DRAFT_640503</name>
</gene>
<accession>A0ABR1MFP3</accession>
<dbReference type="SUPFAM" id="SSF54695">
    <property type="entry name" value="POZ domain"/>
    <property type="match status" value="1"/>
</dbReference>
<sequence>MATSKKRVVEINHQPVGLKCDNGDDKNALDGHRFSDDLRHRIIKFVVRGTEFYIHEDLLCRESEKFEKQLRGNFKEARTGEITDCEEDPVLMRVFFEYLYRDDWLLEETITCPSLLVALARLYCLADRLGARSFQDSVFWKFAQMFRKAGLPENKEICELLLLIHTELPERKDNEYRLRKAVLWCAASQLSRLKTYSDFKDHILRDHPDLGCQILLWAGNSDVAVLKTKKPAPRFKQEMEFLLS</sequence>
<comment type="caution">
    <text evidence="2">The sequence shown here is derived from an EMBL/GenBank/DDBJ whole genome shotgun (WGS) entry which is preliminary data.</text>
</comment>
<dbReference type="PROSITE" id="PS50097">
    <property type="entry name" value="BTB"/>
    <property type="match status" value="1"/>
</dbReference>
<evidence type="ECO:0000313" key="2">
    <source>
        <dbReference type="EMBL" id="KAK7546678.1"/>
    </source>
</evidence>
<dbReference type="PANTHER" id="PTHR47843">
    <property type="entry name" value="BTB DOMAIN-CONTAINING PROTEIN-RELATED"/>
    <property type="match status" value="1"/>
</dbReference>
<keyword evidence="3" id="KW-1185">Reference proteome</keyword>
<dbReference type="EMBL" id="JBBPDW010000014">
    <property type="protein sequence ID" value="KAK7546678.1"/>
    <property type="molecule type" value="Genomic_DNA"/>
</dbReference>
<proteinExistence type="predicted"/>
<protein>
    <recommendedName>
        <fullName evidence="1">BTB domain-containing protein</fullName>
    </recommendedName>
</protein>
<dbReference type="Proteomes" id="UP001365128">
    <property type="component" value="Unassembled WGS sequence"/>
</dbReference>
<reference evidence="2 3" key="1">
    <citation type="submission" date="2024-04" db="EMBL/GenBank/DDBJ databases">
        <title>Phyllosticta paracitricarpa is synonymous to the EU quarantine fungus P. citricarpa based on phylogenomic analyses.</title>
        <authorList>
            <consortium name="Lawrence Berkeley National Laboratory"/>
            <person name="Van Ingen-Buijs V.A."/>
            <person name="Van Westerhoven A.C."/>
            <person name="Haridas S."/>
            <person name="Skiadas P."/>
            <person name="Martin F."/>
            <person name="Groenewald J.Z."/>
            <person name="Crous P.W."/>
            <person name="Seidl M.F."/>
        </authorList>
    </citation>
    <scope>NUCLEOTIDE SEQUENCE [LARGE SCALE GENOMIC DNA]</scope>
    <source>
        <strain evidence="2 3">CBS 122670</strain>
    </source>
</reference>
<name>A0ABR1MFP3_9PEZI</name>
<feature type="domain" description="BTB" evidence="1">
    <location>
        <begin position="41"/>
        <end position="108"/>
    </location>
</feature>
<evidence type="ECO:0000259" key="1">
    <source>
        <dbReference type="PROSITE" id="PS50097"/>
    </source>
</evidence>
<dbReference type="InterPro" id="IPR000210">
    <property type="entry name" value="BTB/POZ_dom"/>
</dbReference>
<evidence type="ECO:0000313" key="3">
    <source>
        <dbReference type="Proteomes" id="UP001365128"/>
    </source>
</evidence>
<dbReference type="Pfam" id="PF00651">
    <property type="entry name" value="BTB"/>
    <property type="match status" value="1"/>
</dbReference>
<organism evidence="2 3">
    <name type="scientific">Phyllosticta citricarpa</name>
    <dbReference type="NCBI Taxonomy" id="55181"/>
    <lineage>
        <taxon>Eukaryota</taxon>
        <taxon>Fungi</taxon>
        <taxon>Dikarya</taxon>
        <taxon>Ascomycota</taxon>
        <taxon>Pezizomycotina</taxon>
        <taxon>Dothideomycetes</taxon>
        <taxon>Dothideomycetes incertae sedis</taxon>
        <taxon>Botryosphaeriales</taxon>
        <taxon>Phyllostictaceae</taxon>
        <taxon>Phyllosticta</taxon>
    </lineage>
</organism>